<dbReference type="EMBL" id="CP036287">
    <property type="protein sequence ID" value="QDU66540.1"/>
    <property type="molecule type" value="Genomic_DNA"/>
</dbReference>
<keyword evidence="2" id="KW-1185">Reference proteome</keyword>
<evidence type="ECO:0000313" key="1">
    <source>
        <dbReference type="EMBL" id="QDU66540.1"/>
    </source>
</evidence>
<dbReference type="AlphaFoldDB" id="A0A518BHS7"/>
<proteinExistence type="predicted"/>
<name>A0A518BHS7_9BACT</name>
<accession>A0A518BHS7</accession>
<sequence length="48" mass="5408">MAQRRHTPDQILAKLRDAEERGNPALKRLVARQALDNQVLKDIAEGNS</sequence>
<dbReference type="Proteomes" id="UP000316921">
    <property type="component" value="Chromosome"/>
</dbReference>
<organism evidence="1 2">
    <name type="scientific">Engelhardtia mirabilis</name>
    <dbReference type="NCBI Taxonomy" id="2528011"/>
    <lineage>
        <taxon>Bacteria</taxon>
        <taxon>Pseudomonadati</taxon>
        <taxon>Planctomycetota</taxon>
        <taxon>Planctomycetia</taxon>
        <taxon>Planctomycetia incertae sedis</taxon>
        <taxon>Engelhardtia</taxon>
    </lineage>
</organism>
<reference evidence="1 2" key="1">
    <citation type="submission" date="2019-02" db="EMBL/GenBank/DDBJ databases">
        <title>Deep-cultivation of Planctomycetes and their phenomic and genomic characterization uncovers novel biology.</title>
        <authorList>
            <person name="Wiegand S."/>
            <person name="Jogler M."/>
            <person name="Boedeker C."/>
            <person name="Pinto D."/>
            <person name="Vollmers J."/>
            <person name="Rivas-Marin E."/>
            <person name="Kohn T."/>
            <person name="Peeters S.H."/>
            <person name="Heuer A."/>
            <person name="Rast P."/>
            <person name="Oberbeckmann S."/>
            <person name="Bunk B."/>
            <person name="Jeske O."/>
            <person name="Meyerdierks A."/>
            <person name="Storesund J.E."/>
            <person name="Kallscheuer N."/>
            <person name="Luecker S."/>
            <person name="Lage O.M."/>
            <person name="Pohl T."/>
            <person name="Merkel B.J."/>
            <person name="Hornburger P."/>
            <person name="Mueller R.-W."/>
            <person name="Bruemmer F."/>
            <person name="Labrenz M."/>
            <person name="Spormann A.M."/>
            <person name="Op den Camp H."/>
            <person name="Overmann J."/>
            <person name="Amann R."/>
            <person name="Jetten M.S.M."/>
            <person name="Mascher T."/>
            <person name="Medema M.H."/>
            <person name="Devos D.P."/>
            <person name="Kaster A.-K."/>
            <person name="Ovreas L."/>
            <person name="Rohde M."/>
            <person name="Galperin M.Y."/>
            <person name="Jogler C."/>
        </authorList>
    </citation>
    <scope>NUCLEOTIDE SEQUENCE [LARGE SCALE GENOMIC DNA]</scope>
    <source>
        <strain evidence="1 2">Pla133</strain>
    </source>
</reference>
<evidence type="ECO:0000313" key="2">
    <source>
        <dbReference type="Proteomes" id="UP000316921"/>
    </source>
</evidence>
<dbReference type="RefSeq" id="WP_419192231.1">
    <property type="nucleotide sequence ID" value="NZ_CP036287.1"/>
</dbReference>
<protein>
    <submittedName>
        <fullName evidence="1">Uncharacterized protein</fullName>
    </submittedName>
</protein>
<dbReference type="KEGG" id="pbap:Pla133_16160"/>
<gene>
    <name evidence="1" type="ORF">Pla133_16160</name>
</gene>